<accession>A0A4S2LPY6</accession>
<feature type="coiled-coil region" evidence="1">
    <location>
        <begin position="145"/>
        <end position="201"/>
    </location>
</feature>
<name>A0A4S2LPY6_OPIFE</name>
<sequence>MAKEDAEDKLKERLMATQQLITSWSIELNQDFKTSESLVSLFLENFYQNFRLQLDVTTREKFEKIASFMSAIECPDSSLSQIQTAASILSKKIELAKRELQSLELAYSRYQDYKSRVDKIYEPLAKFVKSPQLDPNQFRLNVKPLELIKKRHSRLRENLRQINSQLKHELDADPIPSASDLETIKGEIARLNKRKTSIETQLSEYMGLSPDPERAQSQLDAALAKMNLMDSTFRDKIGLDRWC</sequence>
<proteinExistence type="predicted"/>
<dbReference type="OrthoDB" id="6237466at2759"/>
<evidence type="ECO:0000313" key="2">
    <source>
        <dbReference type="EMBL" id="TGZ65802.1"/>
    </source>
</evidence>
<keyword evidence="1" id="KW-0175">Coiled coil</keyword>
<comment type="caution">
    <text evidence="2">The sequence shown here is derived from an EMBL/GenBank/DDBJ whole genome shotgun (WGS) entry which is preliminary data.</text>
</comment>
<evidence type="ECO:0000256" key="1">
    <source>
        <dbReference type="SAM" id="Coils"/>
    </source>
</evidence>
<gene>
    <name evidence="2" type="ORF">CRM22_005701</name>
</gene>
<organism evidence="2 3">
    <name type="scientific">Opisthorchis felineus</name>
    <dbReference type="NCBI Taxonomy" id="147828"/>
    <lineage>
        <taxon>Eukaryota</taxon>
        <taxon>Metazoa</taxon>
        <taxon>Spiralia</taxon>
        <taxon>Lophotrochozoa</taxon>
        <taxon>Platyhelminthes</taxon>
        <taxon>Trematoda</taxon>
        <taxon>Digenea</taxon>
        <taxon>Opisthorchiida</taxon>
        <taxon>Opisthorchiata</taxon>
        <taxon>Opisthorchiidae</taxon>
        <taxon>Opisthorchis</taxon>
    </lineage>
</organism>
<dbReference type="AlphaFoldDB" id="A0A4S2LPY6"/>
<dbReference type="EMBL" id="SJOL01006477">
    <property type="protein sequence ID" value="TGZ65802.1"/>
    <property type="molecule type" value="Genomic_DNA"/>
</dbReference>
<keyword evidence="3" id="KW-1185">Reference proteome</keyword>
<reference evidence="2 3" key="1">
    <citation type="journal article" date="2019" name="BMC Genomics">
        <title>New insights from Opisthorchis felineus genome: update on genomics of the epidemiologically important liver flukes.</title>
        <authorList>
            <person name="Ershov N.I."/>
            <person name="Mordvinov V.A."/>
            <person name="Prokhortchouk E.B."/>
            <person name="Pakharukova M.Y."/>
            <person name="Gunbin K.V."/>
            <person name="Ustyantsev K."/>
            <person name="Genaev M.A."/>
            <person name="Blinov A.G."/>
            <person name="Mazur A."/>
            <person name="Boulygina E."/>
            <person name="Tsygankova S."/>
            <person name="Khrameeva E."/>
            <person name="Chekanov N."/>
            <person name="Fan G."/>
            <person name="Xiao A."/>
            <person name="Zhang H."/>
            <person name="Xu X."/>
            <person name="Yang H."/>
            <person name="Solovyev V."/>
            <person name="Lee S.M."/>
            <person name="Liu X."/>
            <person name="Afonnikov D.A."/>
            <person name="Skryabin K.G."/>
        </authorList>
    </citation>
    <scope>NUCLEOTIDE SEQUENCE [LARGE SCALE GENOMIC DNA]</scope>
    <source>
        <strain evidence="2">AK-0245</strain>
        <tissue evidence="2">Whole organism</tissue>
    </source>
</reference>
<evidence type="ECO:0000313" key="3">
    <source>
        <dbReference type="Proteomes" id="UP000308267"/>
    </source>
</evidence>
<dbReference type="Proteomes" id="UP000308267">
    <property type="component" value="Unassembled WGS sequence"/>
</dbReference>
<protein>
    <submittedName>
        <fullName evidence="2">Uncharacterized protein</fullName>
    </submittedName>
</protein>
<feature type="coiled-coil region" evidence="1">
    <location>
        <begin position="86"/>
        <end position="113"/>
    </location>
</feature>